<sequence>MVRVGAIRYVLGALLSLYSLTLLPPIAVSLGFGDGEARHFLLTLALTAGAGLALWLPVCRRRVELGRREGFLVVVLFWTTLGVIGSLPFHFSPHLGFTDAVFEALSGFTTTGATVIRGLDGLPPSILWYRQQIQWLGGMGIVVLAVALFPMLGVGGMQLYRAETPGPMKDEKLTPRIAHTAQSLWLIYVGLTVLCALAYRVAGMDWFDAVGHAFSTISTGGFSTHDASLGYFDNPWIEAVADVFMLAGALNFGIHYLALHRRRPGLYLRDPEARAFLAVVLAATALVAVLLAVLGRHPAPGEALRYALFQVISVVTSTGFTTDAFASWPSFLPIFLIYISFIGGCAGSTAGGMKVVRVLLLLKQGVREVGRLVHPRGVLPIKLGGHVMSETVVGAVWGFFALYMAATATLTMLMVAAGLDVLSAFSAVAATLNVLGPGLGEVAANFASVSTAGKWVLILSMLLGRLELFTLLVILSPGFWRG</sequence>
<dbReference type="OrthoDB" id="9810952at2"/>
<dbReference type="GO" id="GO:0046872">
    <property type="term" value="F:metal ion binding"/>
    <property type="evidence" value="ECO:0007669"/>
    <property type="project" value="UniProtKB-KW"/>
</dbReference>
<dbReference type="GO" id="GO:0005886">
    <property type="term" value="C:plasma membrane"/>
    <property type="evidence" value="ECO:0007669"/>
    <property type="project" value="UniProtKB-SubCell"/>
</dbReference>
<comment type="subcellular location">
    <subcellularLocation>
        <location evidence="1 12">Cell inner membrane</location>
        <topology evidence="1 12">Multi-pass membrane protein</topology>
    </subcellularLocation>
</comment>
<dbReference type="PANTHER" id="PTHR32024">
    <property type="entry name" value="TRK SYSTEM POTASSIUM UPTAKE PROTEIN TRKG-RELATED"/>
    <property type="match status" value="1"/>
</dbReference>
<evidence type="ECO:0000256" key="10">
    <source>
        <dbReference type="ARBA" id="ARBA00023065"/>
    </source>
</evidence>
<feature type="binding site" evidence="13">
    <location>
        <position position="111"/>
    </location>
    <ligand>
        <name>K(+)</name>
        <dbReference type="ChEBI" id="CHEBI:29103"/>
    </ligand>
</feature>
<feature type="binding site" evidence="13">
    <location>
        <position position="220"/>
    </location>
    <ligand>
        <name>K(+)</name>
        <dbReference type="ChEBI" id="CHEBI:29103"/>
    </ligand>
</feature>
<feature type="transmembrane region" description="Helical" evidence="14">
    <location>
        <begin position="335"/>
        <end position="362"/>
    </location>
</feature>
<dbReference type="Proteomes" id="UP000276634">
    <property type="component" value="Unassembled WGS sequence"/>
</dbReference>
<feature type="transmembrane region" description="Helical" evidence="14">
    <location>
        <begin position="275"/>
        <end position="295"/>
    </location>
</feature>
<feature type="binding site" evidence="13">
    <location>
        <position position="318"/>
    </location>
    <ligand>
        <name>K(+)</name>
        <dbReference type="ChEBI" id="CHEBI:29103"/>
    </ligand>
</feature>
<feature type="transmembrane region" description="Helical" evidence="14">
    <location>
        <begin position="39"/>
        <end position="58"/>
    </location>
</feature>
<keyword evidence="3 12" id="KW-0813">Transport</keyword>
<feature type="binding site" evidence="13">
    <location>
        <position position="110"/>
    </location>
    <ligand>
        <name>K(+)</name>
        <dbReference type="ChEBI" id="CHEBI:29103"/>
    </ligand>
</feature>
<keyword evidence="10 12" id="KW-0406">Ion transport</keyword>
<organism evidence="15 16">
    <name type="scientific">Inmirania thermothiophila</name>
    <dbReference type="NCBI Taxonomy" id="1750597"/>
    <lineage>
        <taxon>Bacteria</taxon>
        <taxon>Pseudomonadati</taxon>
        <taxon>Pseudomonadota</taxon>
        <taxon>Gammaproteobacteria</taxon>
        <taxon>Chromatiales</taxon>
        <taxon>Ectothiorhodospiraceae</taxon>
        <taxon>Inmirania</taxon>
    </lineage>
</organism>
<evidence type="ECO:0000256" key="5">
    <source>
        <dbReference type="ARBA" id="ARBA00022519"/>
    </source>
</evidence>
<evidence type="ECO:0000313" key="15">
    <source>
        <dbReference type="EMBL" id="ROR34245.1"/>
    </source>
</evidence>
<keyword evidence="4 12" id="KW-1003">Cell membrane</keyword>
<evidence type="ECO:0000256" key="6">
    <source>
        <dbReference type="ARBA" id="ARBA00022538"/>
    </source>
</evidence>
<keyword evidence="16" id="KW-1185">Reference proteome</keyword>
<evidence type="ECO:0000256" key="7">
    <source>
        <dbReference type="ARBA" id="ARBA00022692"/>
    </source>
</evidence>
<reference evidence="15 16" key="1">
    <citation type="submission" date="2018-11" db="EMBL/GenBank/DDBJ databases">
        <title>Genomic Encyclopedia of Type Strains, Phase IV (KMG-IV): sequencing the most valuable type-strain genomes for metagenomic binning, comparative biology and taxonomic classification.</title>
        <authorList>
            <person name="Goeker M."/>
        </authorList>
    </citation>
    <scope>NUCLEOTIDE SEQUENCE [LARGE SCALE GENOMIC DNA]</scope>
    <source>
        <strain evidence="15 16">DSM 100275</strain>
    </source>
</reference>
<evidence type="ECO:0000313" key="16">
    <source>
        <dbReference type="Proteomes" id="UP000276634"/>
    </source>
</evidence>
<evidence type="ECO:0000256" key="3">
    <source>
        <dbReference type="ARBA" id="ARBA00022448"/>
    </source>
</evidence>
<dbReference type="PANTHER" id="PTHR32024:SF2">
    <property type="entry name" value="TRK SYSTEM POTASSIUM UPTAKE PROTEIN TRKG-RELATED"/>
    <property type="match status" value="1"/>
</dbReference>
<keyword evidence="13" id="KW-0479">Metal-binding</keyword>
<gene>
    <name evidence="15" type="ORF">EDC57_0141</name>
</gene>
<evidence type="ECO:0000256" key="8">
    <source>
        <dbReference type="ARBA" id="ARBA00022958"/>
    </source>
</evidence>
<protein>
    <recommendedName>
        <fullName evidence="12">Trk system potassium uptake protein</fullName>
    </recommendedName>
</protein>
<feature type="transmembrane region" description="Helical" evidence="14">
    <location>
        <begin position="236"/>
        <end position="254"/>
    </location>
</feature>
<proteinExistence type="inferred from homology"/>
<feature type="transmembrane region" description="Helical" evidence="14">
    <location>
        <begin position="133"/>
        <end position="160"/>
    </location>
</feature>
<dbReference type="Pfam" id="PF02386">
    <property type="entry name" value="TrkH"/>
    <property type="match status" value="1"/>
</dbReference>
<evidence type="ECO:0000256" key="4">
    <source>
        <dbReference type="ARBA" id="ARBA00022475"/>
    </source>
</evidence>
<feature type="transmembrane region" description="Helical" evidence="14">
    <location>
        <begin position="70"/>
        <end position="91"/>
    </location>
</feature>
<name>A0A3N1Y618_9GAMM</name>
<dbReference type="InterPro" id="IPR004772">
    <property type="entry name" value="TrkH"/>
</dbReference>
<feature type="transmembrane region" description="Helical" evidence="14">
    <location>
        <begin position="181"/>
        <end position="202"/>
    </location>
</feature>
<feature type="transmembrane region" description="Helical" evidence="14">
    <location>
        <begin position="455"/>
        <end position="480"/>
    </location>
</feature>
<comment type="function">
    <text evidence="12">Low-affinity potassium transport system. Interacts with Trk system potassium uptake protein TrkA.</text>
</comment>
<keyword evidence="11 12" id="KW-0472">Membrane</keyword>
<keyword evidence="6 12" id="KW-0633">Potassium transport</keyword>
<dbReference type="NCBIfam" id="TIGR00933">
    <property type="entry name" value="2a38"/>
    <property type="match status" value="1"/>
</dbReference>
<keyword evidence="8 12" id="KW-0630">Potassium</keyword>
<keyword evidence="5 12" id="KW-0997">Cell inner membrane</keyword>
<dbReference type="InterPro" id="IPR003445">
    <property type="entry name" value="Cat_transpt"/>
</dbReference>
<evidence type="ECO:0000256" key="12">
    <source>
        <dbReference type="PIRNR" id="PIRNR006247"/>
    </source>
</evidence>
<evidence type="ECO:0000256" key="11">
    <source>
        <dbReference type="ARBA" id="ARBA00023136"/>
    </source>
</evidence>
<dbReference type="GO" id="GO:0015379">
    <property type="term" value="F:potassium:chloride symporter activity"/>
    <property type="evidence" value="ECO:0007669"/>
    <property type="project" value="InterPro"/>
</dbReference>
<feature type="transmembrane region" description="Helical" evidence="14">
    <location>
        <begin position="383"/>
        <end position="406"/>
    </location>
</feature>
<evidence type="ECO:0000256" key="13">
    <source>
        <dbReference type="PIRSR" id="PIRSR006247-1"/>
    </source>
</evidence>
<keyword evidence="9 14" id="KW-1133">Transmembrane helix</keyword>
<evidence type="ECO:0000256" key="2">
    <source>
        <dbReference type="ARBA" id="ARBA00009137"/>
    </source>
</evidence>
<evidence type="ECO:0000256" key="9">
    <source>
        <dbReference type="ARBA" id="ARBA00022989"/>
    </source>
</evidence>
<evidence type="ECO:0000256" key="1">
    <source>
        <dbReference type="ARBA" id="ARBA00004429"/>
    </source>
</evidence>
<dbReference type="PIRSF" id="PIRSF006247">
    <property type="entry name" value="TrkH"/>
    <property type="match status" value="1"/>
</dbReference>
<keyword evidence="7 14" id="KW-0812">Transmembrane</keyword>
<evidence type="ECO:0000256" key="14">
    <source>
        <dbReference type="SAM" id="Phobius"/>
    </source>
</evidence>
<dbReference type="AlphaFoldDB" id="A0A3N1Y618"/>
<comment type="similarity">
    <text evidence="2 12">Belongs to the TrkH potassium transport family.</text>
</comment>
<accession>A0A3N1Y618</accession>
<feature type="binding site" evidence="13">
    <location>
        <position position="435"/>
    </location>
    <ligand>
        <name>K(+)</name>
        <dbReference type="ChEBI" id="CHEBI:29103"/>
    </ligand>
</feature>
<dbReference type="EMBL" id="RJVI01000001">
    <property type="protein sequence ID" value="ROR34245.1"/>
    <property type="molecule type" value="Genomic_DNA"/>
</dbReference>
<comment type="caution">
    <text evidence="15">The sequence shown here is derived from an EMBL/GenBank/DDBJ whole genome shotgun (WGS) entry which is preliminary data.</text>
</comment>